<accession>A0A6C0CD10</accession>
<protein>
    <submittedName>
        <fullName evidence="1">Uncharacterized protein</fullName>
    </submittedName>
</protein>
<proteinExistence type="predicted"/>
<evidence type="ECO:0000313" key="1">
    <source>
        <dbReference type="EMBL" id="QHT02351.1"/>
    </source>
</evidence>
<name>A0A6C0CD10_9ZZZZ</name>
<organism evidence="1">
    <name type="scientific">viral metagenome</name>
    <dbReference type="NCBI Taxonomy" id="1070528"/>
    <lineage>
        <taxon>unclassified sequences</taxon>
        <taxon>metagenomes</taxon>
        <taxon>organismal metagenomes</taxon>
    </lineage>
</organism>
<reference evidence="1" key="1">
    <citation type="journal article" date="2020" name="Nature">
        <title>Giant virus diversity and host interactions through global metagenomics.</title>
        <authorList>
            <person name="Schulz F."/>
            <person name="Roux S."/>
            <person name="Paez-Espino D."/>
            <person name="Jungbluth S."/>
            <person name="Walsh D.A."/>
            <person name="Denef V.J."/>
            <person name="McMahon K.D."/>
            <person name="Konstantinidis K.T."/>
            <person name="Eloe-Fadrosh E.A."/>
            <person name="Kyrpides N.C."/>
            <person name="Woyke T."/>
        </authorList>
    </citation>
    <scope>NUCLEOTIDE SEQUENCE</scope>
    <source>
        <strain evidence="1">GVMAG-M-3300020565-3</strain>
    </source>
</reference>
<sequence>MFADIAAAYYRGVISLYLNEDSDGCGSDNNNIPNTDDEYLFNARDDEDMPQPLKPLELPLFSYC</sequence>
<dbReference type="AlphaFoldDB" id="A0A6C0CD10"/>
<dbReference type="EMBL" id="MN739393">
    <property type="protein sequence ID" value="QHT02351.1"/>
    <property type="molecule type" value="Genomic_DNA"/>
</dbReference>